<feature type="transmembrane region" description="Helical" evidence="1">
    <location>
        <begin position="653"/>
        <end position="675"/>
    </location>
</feature>
<feature type="transmembrane region" description="Helical" evidence="1">
    <location>
        <begin position="617"/>
        <end position="641"/>
    </location>
</feature>
<feature type="transmembrane region" description="Helical" evidence="1">
    <location>
        <begin position="566"/>
        <end position="585"/>
    </location>
</feature>
<keyword evidence="1" id="KW-1133">Transmembrane helix</keyword>
<dbReference type="GO" id="GO:0005886">
    <property type="term" value="C:plasma membrane"/>
    <property type="evidence" value="ECO:0007669"/>
    <property type="project" value="TreeGrafter"/>
</dbReference>
<dbReference type="RefSeq" id="WP_066444344.1">
    <property type="nucleotide sequence ID" value="NZ_DBGCPY010000120.1"/>
</dbReference>
<organism evidence="3 4">
    <name type="scientific">Longibaculum muris</name>
    <dbReference type="NCBI Taxonomy" id="1796628"/>
    <lineage>
        <taxon>Bacteria</taxon>
        <taxon>Bacillati</taxon>
        <taxon>Bacillota</taxon>
        <taxon>Erysipelotrichia</taxon>
        <taxon>Erysipelotrichales</taxon>
        <taxon>Coprobacillaceae</taxon>
        <taxon>Longibaculum</taxon>
    </lineage>
</organism>
<comment type="caution">
    <text evidence="3">The sequence shown here is derived from an EMBL/GenBank/DDBJ whole genome shotgun (WGS) entry which is preliminary data.</text>
</comment>
<protein>
    <submittedName>
        <fullName evidence="3">ABC-type lipoprotein export system ATPase subunit</fullName>
    </submittedName>
</protein>
<dbReference type="InterPro" id="IPR027417">
    <property type="entry name" value="P-loop_NTPase"/>
</dbReference>
<dbReference type="GO" id="GO:0005524">
    <property type="term" value="F:ATP binding"/>
    <property type="evidence" value="ECO:0007669"/>
    <property type="project" value="InterPro"/>
</dbReference>
<keyword evidence="3" id="KW-0449">Lipoprotein</keyword>
<dbReference type="Pfam" id="PF00005">
    <property type="entry name" value="ABC_tran"/>
    <property type="match status" value="1"/>
</dbReference>
<feature type="domain" description="ABC transporter" evidence="2">
    <location>
        <begin position="2"/>
        <end position="229"/>
    </location>
</feature>
<evidence type="ECO:0000313" key="3">
    <source>
        <dbReference type="EMBL" id="TCV95304.1"/>
    </source>
</evidence>
<dbReference type="PANTHER" id="PTHR24220">
    <property type="entry name" value="IMPORT ATP-BINDING PROTEIN"/>
    <property type="match status" value="1"/>
</dbReference>
<proteinExistence type="predicted"/>
<gene>
    <name evidence="3" type="ORF">EDD60_11823</name>
</gene>
<dbReference type="SUPFAM" id="SSF52540">
    <property type="entry name" value="P-loop containing nucleoside triphosphate hydrolases"/>
    <property type="match status" value="1"/>
</dbReference>
<evidence type="ECO:0000256" key="1">
    <source>
        <dbReference type="SAM" id="Phobius"/>
    </source>
</evidence>
<keyword evidence="1" id="KW-0812">Transmembrane</keyword>
<dbReference type="Proteomes" id="UP000295515">
    <property type="component" value="Unassembled WGS sequence"/>
</dbReference>
<evidence type="ECO:0000313" key="4">
    <source>
        <dbReference type="Proteomes" id="UP000295515"/>
    </source>
</evidence>
<evidence type="ECO:0000259" key="2">
    <source>
        <dbReference type="PROSITE" id="PS50893"/>
    </source>
</evidence>
<dbReference type="GO" id="GO:0016887">
    <property type="term" value="F:ATP hydrolysis activity"/>
    <property type="evidence" value="ECO:0007669"/>
    <property type="project" value="InterPro"/>
</dbReference>
<feature type="transmembrane region" description="Helical" evidence="1">
    <location>
        <begin position="245"/>
        <end position="267"/>
    </location>
</feature>
<dbReference type="GO" id="GO:0022857">
    <property type="term" value="F:transmembrane transporter activity"/>
    <property type="evidence" value="ECO:0007669"/>
    <property type="project" value="TreeGrafter"/>
</dbReference>
<accession>A0A4R3YV88</accession>
<sequence length="680" mass="79710">MLELKNIHVEYGKHIIYEDAYFCAHHNELTLVMGKSGSGKSTLHQLVILHNIGKYDYYYDNENIGQLSYKQKQEFINKKMGIVNQIPAFIDDLTIKDHIALCQSLWDGYDIDEYIQRLEIQHVLNEYPQQLSGGEKIRISILLAMIHQPEILVFDEPTASLDKHHSQLIIELLKEYAHQGHIVIVFTHDKLMKCEGDVVYFIEDKILNCVYQDHQVKKISSSKLTKKTTQHYLQYIYKMFNHKKILKVCMIVFMAIAIGLSCFSVFYGNSVIYKYQNELKTVNKAGVISKNTDFFDDTLYNNSSPIAKEELKNLENIKHINKIWPYIMCHDGCNIISDNIINQFRVFQNQKLIAVREKGEIQYNLGTYNEEYDYSQKRLTSTFDVDEGIYIDQYFLYYLITGEIMESIVDLDQMKFQEVMSSINTDTEIEFPIGIPYYVESQEYRELYFKQTTIRMKIKGMYSGPLDFKLCKEFSVNPDIFYPLSVEKEYREKISQGLLPAIKESHGEIIKEPVIPFYPIYYQFSVDDNATFSEVKEEIEALGYRVYSEYYDKEVQVLVAKDMNKGVTMISALIMCVALMLFFGIKYNQKKEYQDFVRFFTNRGITSQKAKKILGYYFIYEGILCSVASLLTMGIIIYIFMRFIYQEFIFIHLSFFLFCIILSFIIEAGIPLLIVRGEKE</sequence>
<keyword evidence="1" id="KW-0472">Membrane</keyword>
<keyword evidence="4" id="KW-1185">Reference proteome</keyword>
<dbReference type="EMBL" id="SMCQ01000018">
    <property type="protein sequence ID" value="TCV95304.1"/>
    <property type="molecule type" value="Genomic_DNA"/>
</dbReference>
<name>A0A4R3YV88_9FIRM</name>
<dbReference type="PROSITE" id="PS50893">
    <property type="entry name" value="ABC_TRANSPORTER_2"/>
    <property type="match status" value="1"/>
</dbReference>
<dbReference type="InterPro" id="IPR015854">
    <property type="entry name" value="ABC_transpr_LolD-like"/>
</dbReference>
<dbReference type="GeneID" id="98916059"/>
<dbReference type="AlphaFoldDB" id="A0A4R3YV88"/>
<dbReference type="InterPro" id="IPR003439">
    <property type="entry name" value="ABC_transporter-like_ATP-bd"/>
</dbReference>
<dbReference type="Gene3D" id="3.40.50.300">
    <property type="entry name" value="P-loop containing nucleotide triphosphate hydrolases"/>
    <property type="match status" value="1"/>
</dbReference>
<reference evidence="3 4" key="1">
    <citation type="submission" date="2019-03" db="EMBL/GenBank/DDBJ databases">
        <title>Genomic Encyclopedia of Type Strains, Phase IV (KMG-IV): sequencing the most valuable type-strain genomes for metagenomic binning, comparative biology and taxonomic classification.</title>
        <authorList>
            <person name="Goeker M."/>
        </authorList>
    </citation>
    <scope>NUCLEOTIDE SEQUENCE [LARGE SCALE GENOMIC DNA]</scope>
    <source>
        <strain evidence="3 4">DSM 29487</strain>
    </source>
</reference>